<keyword evidence="2 5" id="KW-0812">Transmembrane</keyword>
<dbReference type="GO" id="GO:0016020">
    <property type="term" value="C:membrane"/>
    <property type="evidence" value="ECO:0007669"/>
    <property type="project" value="UniProtKB-SubCell"/>
</dbReference>
<dbReference type="GeneID" id="105899304"/>
<keyword evidence="8" id="KW-1185">Reference proteome</keyword>
<evidence type="ECO:0000256" key="6">
    <source>
        <dbReference type="SAM" id="Phobius"/>
    </source>
</evidence>
<dbReference type="KEGG" id="char:105899304"/>
<evidence type="ECO:0000256" key="2">
    <source>
        <dbReference type="ARBA" id="ARBA00022692"/>
    </source>
</evidence>
<keyword evidence="4 5" id="KW-0472">Membrane</keyword>
<dbReference type="PRINTS" id="PR01884">
    <property type="entry name" value="MALPROTEIN"/>
</dbReference>
<feature type="transmembrane region" description="Helical" evidence="6">
    <location>
        <begin position="60"/>
        <end position="85"/>
    </location>
</feature>
<gene>
    <name evidence="9" type="primary">mal2</name>
</gene>
<dbReference type="OrthoDB" id="8877859at2759"/>
<dbReference type="CTD" id="114569"/>
<evidence type="ECO:0000256" key="5">
    <source>
        <dbReference type="PROSITE-ProRule" id="PRU00581"/>
    </source>
</evidence>
<comment type="subcellular location">
    <subcellularLocation>
        <location evidence="1">Membrane</location>
        <topology evidence="1">Multi-pass membrane protein</topology>
    </subcellularLocation>
</comment>
<feature type="transmembrane region" description="Helical" evidence="6">
    <location>
        <begin position="143"/>
        <end position="168"/>
    </location>
</feature>
<feature type="transmembrane region" description="Helical" evidence="6">
    <location>
        <begin position="29"/>
        <end position="48"/>
    </location>
</feature>
<evidence type="ECO:0000256" key="1">
    <source>
        <dbReference type="ARBA" id="ARBA00004141"/>
    </source>
</evidence>
<evidence type="ECO:0000256" key="3">
    <source>
        <dbReference type="ARBA" id="ARBA00022989"/>
    </source>
</evidence>
<organism evidence="8 9">
    <name type="scientific">Clupea harengus</name>
    <name type="common">Atlantic herring</name>
    <dbReference type="NCBI Taxonomy" id="7950"/>
    <lineage>
        <taxon>Eukaryota</taxon>
        <taxon>Metazoa</taxon>
        <taxon>Chordata</taxon>
        <taxon>Craniata</taxon>
        <taxon>Vertebrata</taxon>
        <taxon>Euteleostomi</taxon>
        <taxon>Actinopterygii</taxon>
        <taxon>Neopterygii</taxon>
        <taxon>Teleostei</taxon>
        <taxon>Clupei</taxon>
        <taxon>Clupeiformes</taxon>
        <taxon>Clupeoidei</taxon>
        <taxon>Clupeidae</taxon>
        <taxon>Clupea</taxon>
    </lineage>
</organism>
<dbReference type="GO" id="GO:0042552">
    <property type="term" value="P:myelination"/>
    <property type="evidence" value="ECO:0007669"/>
    <property type="project" value="TreeGrafter"/>
</dbReference>
<reference evidence="9" key="1">
    <citation type="submission" date="2025-08" db="UniProtKB">
        <authorList>
            <consortium name="RefSeq"/>
        </authorList>
    </citation>
    <scope>IDENTIFICATION</scope>
</reference>
<dbReference type="InterPro" id="IPR050578">
    <property type="entry name" value="MARVEL-CKLF_proteins"/>
</dbReference>
<feature type="transmembrane region" description="Helical" evidence="6">
    <location>
        <begin position="97"/>
        <end position="123"/>
    </location>
</feature>
<evidence type="ECO:0000259" key="7">
    <source>
        <dbReference type="PROSITE" id="PS51225"/>
    </source>
</evidence>
<dbReference type="AlphaFoldDB" id="A0A6P3VUW1"/>
<dbReference type="GO" id="GO:0019911">
    <property type="term" value="F:structural constituent of myelin sheath"/>
    <property type="evidence" value="ECO:0007669"/>
    <property type="project" value="TreeGrafter"/>
</dbReference>
<keyword evidence="3 6" id="KW-1133">Transmembrane helix</keyword>
<dbReference type="Pfam" id="PF01284">
    <property type="entry name" value="MARVEL"/>
    <property type="match status" value="1"/>
</dbReference>
<name>A0A6P3VUW1_CLUHA</name>
<dbReference type="PROSITE" id="PS51225">
    <property type="entry name" value="MARVEL"/>
    <property type="match status" value="1"/>
</dbReference>
<evidence type="ECO:0000313" key="8">
    <source>
        <dbReference type="Proteomes" id="UP000515152"/>
    </source>
</evidence>
<dbReference type="PANTHER" id="PTHR22776:SF42">
    <property type="entry name" value="PROTEIN MAL2"/>
    <property type="match status" value="1"/>
</dbReference>
<evidence type="ECO:0000313" key="9">
    <source>
        <dbReference type="RefSeq" id="XP_012681923.1"/>
    </source>
</evidence>
<dbReference type="PANTHER" id="PTHR22776">
    <property type="entry name" value="MARVEL-CONTAINING POTENTIAL LIPID RAFT-ASSOCIATED PROTEIN"/>
    <property type="match status" value="1"/>
</dbReference>
<accession>A0A6P3VUW1</accession>
<dbReference type="InterPro" id="IPR013295">
    <property type="entry name" value="MAL"/>
</dbReference>
<feature type="domain" description="MARVEL" evidence="7">
    <location>
        <begin position="25"/>
        <end position="172"/>
    </location>
</feature>
<protein>
    <submittedName>
        <fullName evidence="9">Protein MAL2 isoform X1</fullName>
    </submittedName>
</protein>
<proteinExistence type="predicted"/>
<sequence length="173" mass="18922">MADPTNPAATSFPAPTISLPLGPDVLRTYSGALICLEIVFGGLVWVLVASSNVPVPLLQGWVMFVSITMFCCSTAYLLLFLLGLADRINTNWNFLDMFYHFIALLCYFGAFLLEAATTSAWTLTNGTAVPSGNILTVLSVQQHNINVAATIFAFVVTLCYGCSMFMGFKRWRK</sequence>
<dbReference type="InterPro" id="IPR008253">
    <property type="entry name" value="Marvel"/>
</dbReference>
<evidence type="ECO:0000256" key="4">
    <source>
        <dbReference type="ARBA" id="ARBA00023136"/>
    </source>
</evidence>
<dbReference type="RefSeq" id="XP_012681923.1">
    <property type="nucleotide sequence ID" value="XM_012826469.3"/>
</dbReference>
<dbReference type="Proteomes" id="UP000515152">
    <property type="component" value="Chromosome 1"/>
</dbReference>